<comment type="caution">
    <text evidence="2">The sequence shown here is derived from an EMBL/GenBank/DDBJ whole genome shotgun (WGS) entry which is preliminary data.</text>
</comment>
<evidence type="ECO:0000313" key="2">
    <source>
        <dbReference type="EMBL" id="KRN77510.1"/>
    </source>
</evidence>
<feature type="transmembrane region" description="Helical" evidence="1">
    <location>
        <begin position="48"/>
        <end position="68"/>
    </location>
</feature>
<keyword evidence="1" id="KW-1133">Transmembrane helix</keyword>
<evidence type="ECO:0008006" key="4">
    <source>
        <dbReference type="Google" id="ProtNLM"/>
    </source>
</evidence>
<dbReference type="OrthoDB" id="2149543at2"/>
<name>A0A0R2JNQ1_9LACO</name>
<protein>
    <recommendedName>
        <fullName evidence="4">Phosphatidate cytidylyltransferase</fullName>
    </recommendedName>
</protein>
<accession>A0A0R2JNQ1</accession>
<dbReference type="STRING" id="1620.IV67_GL001567"/>
<evidence type="ECO:0000256" key="1">
    <source>
        <dbReference type="SAM" id="Phobius"/>
    </source>
</evidence>
<keyword evidence="1" id="KW-0812">Transmembrane</keyword>
<dbReference type="EMBL" id="JQCD01000018">
    <property type="protein sequence ID" value="KRN77510.1"/>
    <property type="molecule type" value="Genomic_DNA"/>
</dbReference>
<keyword evidence="3" id="KW-1185">Reference proteome</keyword>
<dbReference type="PATRIC" id="fig|1620.3.peg.1602"/>
<keyword evidence="1" id="KW-0472">Membrane</keyword>
<dbReference type="AlphaFoldDB" id="A0A0R2JNQ1"/>
<dbReference type="RefSeq" id="WP_057786620.1">
    <property type="nucleotide sequence ID" value="NZ_JQCD01000018.1"/>
</dbReference>
<feature type="transmembrane region" description="Helical" evidence="1">
    <location>
        <begin position="7"/>
        <end position="28"/>
    </location>
</feature>
<sequence length="69" mass="7904">MKEKVDVVLPIVVLILVIASMIYTQDWLKIVSTLALSGYLAWDWRESGATWKLVAAIIFILLLLIRLYL</sequence>
<dbReference type="Proteomes" id="UP000051673">
    <property type="component" value="Unassembled WGS sequence"/>
</dbReference>
<gene>
    <name evidence="2" type="ORF">IV67_GL001567</name>
</gene>
<reference evidence="2 3" key="1">
    <citation type="journal article" date="2015" name="Genome Announc.">
        <title>Expanding the biotechnology potential of lactobacilli through comparative genomics of 213 strains and associated genera.</title>
        <authorList>
            <person name="Sun Z."/>
            <person name="Harris H.M."/>
            <person name="McCann A."/>
            <person name="Guo C."/>
            <person name="Argimon S."/>
            <person name="Zhang W."/>
            <person name="Yang X."/>
            <person name="Jeffery I.B."/>
            <person name="Cooney J.C."/>
            <person name="Kagawa T.F."/>
            <person name="Liu W."/>
            <person name="Song Y."/>
            <person name="Salvetti E."/>
            <person name="Wrobel A."/>
            <person name="Rasinkangas P."/>
            <person name="Parkhill J."/>
            <person name="Rea M.C."/>
            <person name="O'Sullivan O."/>
            <person name="Ritari J."/>
            <person name="Douillard F.P."/>
            <person name="Paul Ross R."/>
            <person name="Yang R."/>
            <person name="Briner A.E."/>
            <person name="Felis G.E."/>
            <person name="de Vos W.M."/>
            <person name="Barrangou R."/>
            <person name="Klaenhammer T.R."/>
            <person name="Caufield P.W."/>
            <person name="Cui Y."/>
            <person name="Zhang H."/>
            <person name="O'Toole P.W."/>
        </authorList>
    </citation>
    <scope>NUCLEOTIDE SEQUENCE [LARGE SCALE GENOMIC DNA]</scope>
    <source>
        <strain evidence="2 3">DSM 20014</strain>
    </source>
</reference>
<proteinExistence type="predicted"/>
<evidence type="ECO:0000313" key="3">
    <source>
        <dbReference type="Proteomes" id="UP000051673"/>
    </source>
</evidence>
<organism evidence="2 3">
    <name type="scientific">Weissella minor</name>
    <dbReference type="NCBI Taxonomy" id="1620"/>
    <lineage>
        <taxon>Bacteria</taxon>
        <taxon>Bacillati</taxon>
        <taxon>Bacillota</taxon>
        <taxon>Bacilli</taxon>
        <taxon>Lactobacillales</taxon>
        <taxon>Lactobacillaceae</taxon>
        <taxon>Weissella</taxon>
    </lineage>
</organism>